<keyword evidence="5" id="KW-1185">Reference proteome</keyword>
<feature type="domain" description="HTH cro/C1-type" evidence="2">
    <location>
        <begin position="7"/>
        <end position="61"/>
    </location>
</feature>
<dbReference type="AlphaFoldDB" id="A0A0S3KCT6"/>
<dbReference type="OrthoDB" id="4427456at2"/>
<dbReference type="SUPFAM" id="SSF47413">
    <property type="entry name" value="lambda repressor-like DNA-binding domains"/>
    <property type="match status" value="1"/>
</dbReference>
<evidence type="ECO:0000313" key="5">
    <source>
        <dbReference type="Proteomes" id="UP000065511"/>
    </source>
</evidence>
<dbReference type="PROSITE" id="PS50943">
    <property type="entry name" value="HTH_CROC1"/>
    <property type="match status" value="1"/>
</dbReference>
<accession>A0A0S3KCT6</accession>
<dbReference type="Proteomes" id="UP000183039">
    <property type="component" value="Unassembled WGS sequence"/>
</dbReference>
<dbReference type="Gene3D" id="1.10.260.40">
    <property type="entry name" value="lambda repressor-like DNA-binding domains"/>
    <property type="match status" value="1"/>
</dbReference>
<organism evidence="4 6">
    <name type="scientific">Enterococcus silesiacus</name>
    <dbReference type="NCBI Taxonomy" id="332949"/>
    <lineage>
        <taxon>Bacteria</taxon>
        <taxon>Bacillati</taxon>
        <taxon>Bacillota</taxon>
        <taxon>Bacilli</taxon>
        <taxon>Lactobacillales</taxon>
        <taxon>Enterococcaceae</taxon>
        <taxon>Enterococcus</taxon>
    </lineage>
</organism>
<dbReference type="CDD" id="cd00093">
    <property type="entry name" value="HTH_XRE"/>
    <property type="match status" value="1"/>
</dbReference>
<keyword evidence="1 4" id="KW-0238">DNA-binding</keyword>
<dbReference type="InterPro" id="IPR010982">
    <property type="entry name" value="Lambda_DNA-bd_dom_sf"/>
</dbReference>
<gene>
    <name evidence="3" type="ORF">ATZ33_12270</name>
    <name evidence="4" type="ORF">RV15_GL000585</name>
</gene>
<dbReference type="EMBL" id="CP013614">
    <property type="protein sequence ID" value="ALS02129.1"/>
    <property type="molecule type" value="Genomic_DNA"/>
</dbReference>
<dbReference type="EMBL" id="JXLC01000013">
    <property type="protein sequence ID" value="OJG91499.1"/>
    <property type="molecule type" value="Genomic_DNA"/>
</dbReference>
<dbReference type="InterPro" id="IPR001387">
    <property type="entry name" value="Cro/C1-type_HTH"/>
</dbReference>
<protein>
    <submittedName>
        <fullName evidence="4">DNA-binding helix-turn-helix protein</fullName>
    </submittedName>
</protein>
<evidence type="ECO:0000313" key="4">
    <source>
        <dbReference type="EMBL" id="OJG91499.1"/>
    </source>
</evidence>
<reference evidence="4 6" key="1">
    <citation type="submission" date="2014-12" db="EMBL/GenBank/DDBJ databases">
        <title>Draft genome sequences of 29 type strains of Enterococci.</title>
        <authorList>
            <person name="Zhong Z."/>
            <person name="Sun Z."/>
            <person name="Liu W."/>
            <person name="Zhang W."/>
            <person name="Zhang H."/>
        </authorList>
    </citation>
    <scope>NUCLEOTIDE SEQUENCE [LARGE SCALE GENOMIC DNA]</scope>
    <source>
        <strain evidence="4 6">DSM 22801</strain>
    </source>
</reference>
<reference evidence="3 5" key="2">
    <citation type="submission" date="2015-12" db="EMBL/GenBank/DDBJ databases">
        <authorList>
            <person name="Lauer A."/>
            <person name="Humrighouse B."/>
            <person name="Loparev V."/>
            <person name="Shewmaker P.L."/>
            <person name="Whitney A.M."/>
            <person name="McLaughlin R.W."/>
        </authorList>
    </citation>
    <scope>NUCLEOTIDE SEQUENCE [LARGE SCALE GENOMIC DNA]</scope>
    <source>
        <strain evidence="3 5">LMG 23085</strain>
    </source>
</reference>
<evidence type="ECO:0000259" key="2">
    <source>
        <dbReference type="PROSITE" id="PS50943"/>
    </source>
</evidence>
<dbReference type="PANTHER" id="PTHR46558">
    <property type="entry name" value="TRACRIPTIONAL REGULATORY PROTEIN-RELATED-RELATED"/>
    <property type="match status" value="1"/>
</dbReference>
<dbReference type="Proteomes" id="UP000065511">
    <property type="component" value="Chromosome"/>
</dbReference>
<evidence type="ECO:0000256" key="1">
    <source>
        <dbReference type="ARBA" id="ARBA00023125"/>
    </source>
</evidence>
<dbReference type="GO" id="GO:0003677">
    <property type="term" value="F:DNA binding"/>
    <property type="evidence" value="ECO:0007669"/>
    <property type="project" value="UniProtKB-KW"/>
</dbReference>
<proteinExistence type="predicted"/>
<dbReference type="SMART" id="SM00530">
    <property type="entry name" value="HTH_XRE"/>
    <property type="match status" value="1"/>
</dbReference>
<dbReference type="RefSeq" id="WP_071877913.1">
    <property type="nucleotide sequence ID" value="NZ_JXLC01000013.1"/>
</dbReference>
<dbReference type="KEGG" id="ess:ATZ33_12270"/>
<evidence type="ECO:0000313" key="6">
    <source>
        <dbReference type="Proteomes" id="UP000183039"/>
    </source>
</evidence>
<dbReference type="Pfam" id="PF01381">
    <property type="entry name" value="HTH_3"/>
    <property type="match status" value="1"/>
</dbReference>
<dbReference type="PANTHER" id="PTHR46558:SF4">
    <property type="entry name" value="DNA-BIDING PHAGE PROTEIN"/>
    <property type="match status" value="1"/>
</dbReference>
<name>A0A0S3KCT6_9ENTE</name>
<sequence length="129" mass="14891">MAFGQLLKSKRNQRGWTQEELSDRLKISRPTISSWEGDKTLPDISNLLKMSLLFGCTLDELLREEIKLTTKTFKTMTYNNVTTPLRVKNAGEHKKISFKNQNPEVKANVNLDTGEVTFFIEQDELEKLK</sequence>
<evidence type="ECO:0000313" key="3">
    <source>
        <dbReference type="EMBL" id="ALS02129.1"/>
    </source>
</evidence>